<dbReference type="GO" id="GO:0000444">
    <property type="term" value="C:MIS12/MIND type complex"/>
    <property type="evidence" value="ECO:0007669"/>
    <property type="project" value="TreeGrafter"/>
</dbReference>
<dbReference type="InterPro" id="IPR013950">
    <property type="entry name" value="Mis14/Nsl1"/>
</dbReference>
<feature type="coiled-coil region" evidence="1">
    <location>
        <begin position="142"/>
        <end position="192"/>
    </location>
</feature>
<dbReference type="Proteomes" id="UP000073492">
    <property type="component" value="Unassembled WGS sequence"/>
</dbReference>
<dbReference type="AlphaFoldDB" id="A0A139IVP6"/>
<organism evidence="2 3">
    <name type="scientific">Pseudocercospora musae</name>
    <dbReference type="NCBI Taxonomy" id="113226"/>
    <lineage>
        <taxon>Eukaryota</taxon>
        <taxon>Fungi</taxon>
        <taxon>Dikarya</taxon>
        <taxon>Ascomycota</taxon>
        <taxon>Pezizomycotina</taxon>
        <taxon>Dothideomycetes</taxon>
        <taxon>Dothideomycetidae</taxon>
        <taxon>Mycosphaerellales</taxon>
        <taxon>Mycosphaerellaceae</taxon>
        <taxon>Pseudocercospora</taxon>
    </lineage>
</organism>
<sequence>MPKAYPTRLRLSVSRATTSNTMATNIFESNAPQFGERATESGHRKIELQSPADLTYLIANASKAAREKLDKHLPPDATLEGEDAMRKRVEQLVDEYIRQTFAAAKDSITINGMDTAELEAELAKASEGEELEPYDTKLAHKIQALSSQIEHHTLHLANLRRKAPQETASKFLQAFEKQNEESEKRLEAQRERSLKVAKETDVGVGEFKRVEEMQAHWARGHEELEMVKSGIGGTVEKMEKAKRAVEVVEEE</sequence>
<evidence type="ECO:0008006" key="4">
    <source>
        <dbReference type="Google" id="ProtNLM"/>
    </source>
</evidence>
<evidence type="ECO:0000313" key="3">
    <source>
        <dbReference type="Proteomes" id="UP000073492"/>
    </source>
</evidence>
<dbReference type="EMBL" id="LFZO01000003">
    <property type="protein sequence ID" value="KXT18817.1"/>
    <property type="molecule type" value="Genomic_DNA"/>
</dbReference>
<name>A0A139IVP6_9PEZI</name>
<protein>
    <recommendedName>
        <fullName evidence="4">Kinetochore protein mis14</fullName>
    </recommendedName>
</protein>
<keyword evidence="3" id="KW-1185">Reference proteome</keyword>
<accession>A0A139IVP6</accession>
<dbReference type="PANTHER" id="PTHR31749">
    <property type="entry name" value="KINETOCHORE-ASSOCIATED PROTEIN NSL1 HOMOLOG"/>
    <property type="match status" value="1"/>
</dbReference>
<dbReference type="OrthoDB" id="2135762at2759"/>
<dbReference type="STRING" id="113226.A0A139IVP6"/>
<gene>
    <name evidence="2" type="ORF">AC579_8231</name>
</gene>
<evidence type="ECO:0000256" key="1">
    <source>
        <dbReference type="SAM" id="Coils"/>
    </source>
</evidence>
<proteinExistence type="predicted"/>
<dbReference type="Pfam" id="PF08641">
    <property type="entry name" value="Mis14"/>
    <property type="match status" value="1"/>
</dbReference>
<dbReference type="GO" id="GO:0000070">
    <property type="term" value="P:mitotic sister chromatid segregation"/>
    <property type="evidence" value="ECO:0007669"/>
    <property type="project" value="InterPro"/>
</dbReference>
<comment type="caution">
    <text evidence="2">The sequence shown here is derived from an EMBL/GenBank/DDBJ whole genome shotgun (WGS) entry which is preliminary data.</text>
</comment>
<dbReference type="PANTHER" id="PTHR31749:SF3">
    <property type="entry name" value="KINETOCHORE-ASSOCIATED PROTEIN NSL1 HOMOLOG"/>
    <property type="match status" value="1"/>
</dbReference>
<evidence type="ECO:0000313" key="2">
    <source>
        <dbReference type="EMBL" id="KXT18817.1"/>
    </source>
</evidence>
<keyword evidence="1" id="KW-0175">Coiled coil</keyword>
<reference evidence="2 3" key="1">
    <citation type="submission" date="2015-07" db="EMBL/GenBank/DDBJ databases">
        <title>Comparative genomics of the Sigatoka disease complex on banana suggests a link between parallel evolutionary changes in Pseudocercospora fijiensis and Pseudocercospora eumusae and increased virulence on the banana host.</title>
        <authorList>
            <person name="Chang T.-C."/>
            <person name="Salvucci A."/>
            <person name="Crous P.W."/>
            <person name="Stergiopoulos I."/>
        </authorList>
    </citation>
    <scope>NUCLEOTIDE SEQUENCE [LARGE SCALE GENOMIC DNA]</scope>
    <source>
        <strain evidence="2 3">CBS 116634</strain>
    </source>
</reference>